<evidence type="ECO:0000313" key="2">
    <source>
        <dbReference type="EMBL" id="MBB5715562.1"/>
    </source>
</evidence>
<feature type="signal peptide" evidence="1">
    <location>
        <begin position="1"/>
        <end position="25"/>
    </location>
</feature>
<comment type="caution">
    <text evidence="2">The sequence shown here is derived from an EMBL/GenBank/DDBJ whole genome shotgun (WGS) entry which is preliminary data.</text>
</comment>
<accession>A0A7W9BE97</accession>
<evidence type="ECO:0000256" key="1">
    <source>
        <dbReference type="SAM" id="SignalP"/>
    </source>
</evidence>
<keyword evidence="3" id="KW-1185">Reference proteome</keyword>
<feature type="chain" id="PRO_5030904373" evidence="1">
    <location>
        <begin position="26"/>
        <end position="96"/>
    </location>
</feature>
<sequence length="96" mass="10263">MKLQGRAIRLSAVAGIALAATMLTACSGKPDKAEVRYRVTVIADEHGVERRGSAVWSQSLSRPLLPLASAYDPEFRGDAIPLRLSNGGVLFVLLQS</sequence>
<keyword evidence="1" id="KW-0732">Signal</keyword>
<dbReference type="EMBL" id="JACIJK010000007">
    <property type="protein sequence ID" value="MBB5715562.1"/>
    <property type="molecule type" value="Genomic_DNA"/>
</dbReference>
<dbReference type="Proteomes" id="UP000546200">
    <property type="component" value="Unassembled WGS sequence"/>
</dbReference>
<dbReference type="PROSITE" id="PS51257">
    <property type="entry name" value="PROKAR_LIPOPROTEIN"/>
    <property type="match status" value="1"/>
</dbReference>
<evidence type="ECO:0000313" key="3">
    <source>
        <dbReference type="Proteomes" id="UP000546200"/>
    </source>
</evidence>
<gene>
    <name evidence="2" type="ORF">FHS94_002417</name>
</gene>
<proteinExistence type="predicted"/>
<dbReference type="AlphaFoldDB" id="A0A7W9BE97"/>
<name>A0A7W9BE97_9SPHN</name>
<protein>
    <submittedName>
        <fullName evidence="2">Uncharacterized protein</fullName>
    </submittedName>
</protein>
<organism evidence="2 3">
    <name type="scientific">Sphingomonas aerophila</name>
    <dbReference type="NCBI Taxonomy" id="1344948"/>
    <lineage>
        <taxon>Bacteria</taxon>
        <taxon>Pseudomonadati</taxon>
        <taxon>Pseudomonadota</taxon>
        <taxon>Alphaproteobacteria</taxon>
        <taxon>Sphingomonadales</taxon>
        <taxon>Sphingomonadaceae</taxon>
        <taxon>Sphingomonas</taxon>
    </lineage>
</organism>
<reference evidence="2 3" key="1">
    <citation type="submission" date="2020-08" db="EMBL/GenBank/DDBJ databases">
        <title>Genomic Encyclopedia of Type Strains, Phase IV (KMG-IV): sequencing the most valuable type-strain genomes for metagenomic binning, comparative biology and taxonomic classification.</title>
        <authorList>
            <person name="Goeker M."/>
        </authorList>
    </citation>
    <scope>NUCLEOTIDE SEQUENCE [LARGE SCALE GENOMIC DNA]</scope>
    <source>
        <strain evidence="2 3">DSM 100044</strain>
    </source>
</reference>